<gene>
    <name evidence="1" type="primary">Acey_s0009.g445</name>
    <name evidence="1" type="ORF">Y032_0009g445</name>
</gene>
<organism evidence="1 2">
    <name type="scientific">Ancylostoma ceylanicum</name>
    <dbReference type="NCBI Taxonomy" id="53326"/>
    <lineage>
        <taxon>Eukaryota</taxon>
        <taxon>Metazoa</taxon>
        <taxon>Ecdysozoa</taxon>
        <taxon>Nematoda</taxon>
        <taxon>Chromadorea</taxon>
        <taxon>Rhabditida</taxon>
        <taxon>Rhabditina</taxon>
        <taxon>Rhabditomorpha</taxon>
        <taxon>Strongyloidea</taxon>
        <taxon>Ancylostomatidae</taxon>
        <taxon>Ancylostomatinae</taxon>
        <taxon>Ancylostoma</taxon>
    </lineage>
</organism>
<protein>
    <submittedName>
        <fullName evidence="1">Uncharacterized protein</fullName>
    </submittedName>
</protein>
<dbReference type="Proteomes" id="UP000024635">
    <property type="component" value="Unassembled WGS sequence"/>
</dbReference>
<reference evidence="2" key="1">
    <citation type="journal article" date="2015" name="Nat. Genet.">
        <title>The genome and transcriptome of the zoonotic hookworm Ancylostoma ceylanicum identify infection-specific gene families.</title>
        <authorList>
            <person name="Schwarz E.M."/>
            <person name="Hu Y."/>
            <person name="Antoshechkin I."/>
            <person name="Miller M.M."/>
            <person name="Sternberg P.W."/>
            <person name="Aroian R.V."/>
        </authorList>
    </citation>
    <scope>NUCLEOTIDE SEQUENCE</scope>
    <source>
        <strain evidence="2">HY135</strain>
    </source>
</reference>
<comment type="caution">
    <text evidence="1">The sequence shown here is derived from an EMBL/GenBank/DDBJ whole genome shotgun (WGS) entry which is preliminary data.</text>
</comment>
<evidence type="ECO:0000313" key="1">
    <source>
        <dbReference type="EMBL" id="EYC26952.1"/>
    </source>
</evidence>
<evidence type="ECO:0000313" key="2">
    <source>
        <dbReference type="Proteomes" id="UP000024635"/>
    </source>
</evidence>
<name>A0A016VIV0_9BILA</name>
<keyword evidence="2" id="KW-1185">Reference proteome</keyword>
<dbReference type="AlphaFoldDB" id="A0A016VIV0"/>
<accession>A0A016VIV0</accession>
<proteinExistence type="predicted"/>
<sequence>MNTYRFISSFYYPPKPKTEQGQGPAGQPVQMNHVAASLGVQQVGQAAQQAQMELMKAQQLKHVPPSVDHYFSPKPIVERPLIESSYCDYLANYSMIHPLITNAQSTTTAAIPPENIENQLCPPVPPPSADLYNPEVPVVPQMQYPGYQYQQHIANFPTVTYSSDPTLSPAKQTVDPMRHEFAKEEAIPEEESEYSDYAWKRDRKKRMQYAVDRNYGSIIHP</sequence>
<dbReference type="EMBL" id="JARK01001345">
    <property type="protein sequence ID" value="EYC26952.1"/>
    <property type="molecule type" value="Genomic_DNA"/>
</dbReference>